<gene>
    <name evidence="2" type="primary">TY3B-G</name>
    <name evidence="2" type="ORF">NPIL_649401</name>
</gene>
<dbReference type="InterPro" id="IPR000477">
    <property type="entry name" value="RT_dom"/>
</dbReference>
<dbReference type="InterPro" id="IPR043502">
    <property type="entry name" value="DNA/RNA_pol_sf"/>
</dbReference>
<evidence type="ECO:0000259" key="1">
    <source>
        <dbReference type="Pfam" id="PF00078"/>
    </source>
</evidence>
<evidence type="ECO:0000313" key="2">
    <source>
        <dbReference type="EMBL" id="GFS84280.1"/>
    </source>
</evidence>
<dbReference type="Proteomes" id="UP000887013">
    <property type="component" value="Unassembled WGS sequence"/>
</dbReference>
<dbReference type="PANTHER" id="PTHR33064">
    <property type="entry name" value="POL PROTEIN"/>
    <property type="match status" value="1"/>
</dbReference>
<keyword evidence="3" id="KW-1185">Reference proteome</keyword>
<feature type="domain" description="Reverse transcriptase" evidence="1">
    <location>
        <begin position="1"/>
        <end position="74"/>
    </location>
</feature>
<dbReference type="InterPro" id="IPR051320">
    <property type="entry name" value="Viral_Replic_Matur_Polypro"/>
</dbReference>
<dbReference type="EMBL" id="BMAW01003553">
    <property type="protein sequence ID" value="GFS84280.1"/>
    <property type="molecule type" value="Genomic_DNA"/>
</dbReference>
<name>A0A8X6MYD2_NEPPI</name>
<accession>A0A8X6MYD2</accession>
<protein>
    <recommendedName>
        <fullName evidence="1">Reverse transcriptase domain-containing protein</fullName>
    </recommendedName>
</protein>
<evidence type="ECO:0000313" key="3">
    <source>
        <dbReference type="Proteomes" id="UP000887013"/>
    </source>
</evidence>
<organism evidence="2 3">
    <name type="scientific">Nephila pilipes</name>
    <name type="common">Giant wood spider</name>
    <name type="synonym">Nephila maculata</name>
    <dbReference type="NCBI Taxonomy" id="299642"/>
    <lineage>
        <taxon>Eukaryota</taxon>
        <taxon>Metazoa</taxon>
        <taxon>Ecdysozoa</taxon>
        <taxon>Arthropoda</taxon>
        <taxon>Chelicerata</taxon>
        <taxon>Arachnida</taxon>
        <taxon>Araneae</taxon>
        <taxon>Araneomorphae</taxon>
        <taxon>Entelegynae</taxon>
        <taxon>Araneoidea</taxon>
        <taxon>Nephilidae</taxon>
        <taxon>Nephila</taxon>
    </lineage>
</organism>
<dbReference type="Gene3D" id="3.30.70.270">
    <property type="match status" value="2"/>
</dbReference>
<comment type="caution">
    <text evidence="2">The sequence shown here is derived from an EMBL/GenBank/DDBJ whole genome shotgun (WGS) entry which is preliminary data.</text>
</comment>
<sequence>MRFGLCNAFSTLQRFIDEITSDLPSVYVFVDELLVVSKNETTPFVSKLSEYGLCINVEKCQFGKPITEFLGIKLSAQGIEPLPNRVKYILEFPRPTTLTQLRCYLGLFNFYRRYIPKCADILEPLVKFWEGHKNKKKLPRSNARDSTEQLEWNDDANISFKTSKDALANAILLRHPLPDAE</sequence>
<dbReference type="SUPFAM" id="SSF56672">
    <property type="entry name" value="DNA/RNA polymerases"/>
    <property type="match status" value="1"/>
</dbReference>
<dbReference type="Pfam" id="PF00078">
    <property type="entry name" value="RVT_1"/>
    <property type="match status" value="1"/>
</dbReference>
<reference evidence="2" key="1">
    <citation type="submission" date="2020-08" db="EMBL/GenBank/DDBJ databases">
        <title>Multicomponent nature underlies the extraordinary mechanical properties of spider dragline silk.</title>
        <authorList>
            <person name="Kono N."/>
            <person name="Nakamura H."/>
            <person name="Mori M."/>
            <person name="Yoshida Y."/>
            <person name="Ohtoshi R."/>
            <person name="Malay A.D."/>
            <person name="Moran D.A.P."/>
            <person name="Tomita M."/>
            <person name="Numata K."/>
            <person name="Arakawa K."/>
        </authorList>
    </citation>
    <scope>NUCLEOTIDE SEQUENCE</scope>
</reference>
<dbReference type="GO" id="GO:0071897">
    <property type="term" value="P:DNA biosynthetic process"/>
    <property type="evidence" value="ECO:0007669"/>
    <property type="project" value="UniProtKB-ARBA"/>
</dbReference>
<dbReference type="OrthoDB" id="41323at2759"/>
<dbReference type="AlphaFoldDB" id="A0A8X6MYD2"/>
<dbReference type="PANTHER" id="PTHR33064:SF37">
    <property type="entry name" value="RIBONUCLEASE H"/>
    <property type="match status" value="1"/>
</dbReference>
<proteinExistence type="predicted"/>
<dbReference type="InterPro" id="IPR043128">
    <property type="entry name" value="Rev_trsase/Diguanyl_cyclase"/>
</dbReference>